<dbReference type="AlphaFoldDB" id="C7HUF7"/>
<dbReference type="Proteomes" id="UP000003821">
    <property type="component" value="Unassembled WGS sequence"/>
</dbReference>
<keyword evidence="3" id="KW-1185">Reference proteome</keyword>
<feature type="transmembrane region" description="Helical" evidence="1">
    <location>
        <begin position="6"/>
        <end position="26"/>
    </location>
</feature>
<organism evidence="2 3">
    <name type="scientific">Anaerococcus vaginalis ATCC 51170</name>
    <dbReference type="NCBI Taxonomy" id="655811"/>
    <lineage>
        <taxon>Bacteria</taxon>
        <taxon>Bacillati</taxon>
        <taxon>Bacillota</taxon>
        <taxon>Tissierellia</taxon>
        <taxon>Tissierellales</taxon>
        <taxon>Peptoniphilaceae</taxon>
        <taxon>Anaerococcus</taxon>
    </lineage>
</organism>
<dbReference type="HOGENOM" id="CLU_3094964_0_0_9"/>
<keyword evidence="1" id="KW-0812">Transmembrane</keyword>
<accession>C7HUF7</accession>
<name>C7HUF7_9FIRM</name>
<evidence type="ECO:0000256" key="1">
    <source>
        <dbReference type="SAM" id="Phobius"/>
    </source>
</evidence>
<sequence>MPIFNFKILNFIIFTLLNKFISFFVYPILIKRLLKNKFISFFISLFLNFYY</sequence>
<comment type="caution">
    <text evidence="2">The sequence shown here is derived from an EMBL/GenBank/DDBJ whole genome shotgun (WGS) entry which is preliminary data.</text>
</comment>
<proteinExistence type="predicted"/>
<evidence type="ECO:0000313" key="2">
    <source>
        <dbReference type="EMBL" id="EEU12581.1"/>
    </source>
</evidence>
<keyword evidence="1" id="KW-1133">Transmembrane helix</keyword>
<dbReference type="EMBL" id="ACXU01000013">
    <property type="protein sequence ID" value="EEU12581.1"/>
    <property type="molecule type" value="Genomic_DNA"/>
</dbReference>
<keyword evidence="1" id="KW-0472">Membrane</keyword>
<reference evidence="2 3" key="1">
    <citation type="submission" date="2009-08" db="EMBL/GenBank/DDBJ databases">
        <authorList>
            <person name="Muzny D."/>
            <person name="Qin X."/>
            <person name="Deng J."/>
            <person name="Jiang H."/>
            <person name="Liu Y."/>
            <person name="Qu J."/>
            <person name="Song X.-Z."/>
            <person name="Zhang L."/>
            <person name="Thornton R."/>
            <person name="Coyle M."/>
            <person name="Francisco L."/>
            <person name="Jackson L."/>
            <person name="Javaid M."/>
            <person name="Korchina V."/>
            <person name="Kovar C."/>
            <person name="Mata R."/>
            <person name="Mathew T."/>
            <person name="Ngo R."/>
            <person name="Nguyen L."/>
            <person name="Nguyen N."/>
            <person name="Okwuonu G."/>
            <person name="Ongeri F."/>
            <person name="Pham C."/>
            <person name="Simmons D."/>
            <person name="Wilczek-Boney K."/>
            <person name="Hale W."/>
            <person name="Jakkamsetti A."/>
            <person name="Pham P."/>
            <person name="Ruth R."/>
            <person name="San Lucas F."/>
            <person name="Warren J."/>
            <person name="Zhang J."/>
            <person name="Zhao Z."/>
            <person name="Zhou C."/>
            <person name="Zhu D."/>
            <person name="Lee S."/>
            <person name="Bess C."/>
            <person name="Blankenburg K."/>
            <person name="Forbes L."/>
            <person name="Fu Q."/>
            <person name="Gubbala S."/>
            <person name="Hirani K."/>
            <person name="Jayaseelan J.C."/>
            <person name="Lara F."/>
            <person name="Munidasa M."/>
            <person name="Palculict T."/>
            <person name="Patil S."/>
            <person name="Pu L.-L."/>
            <person name="Saada N."/>
            <person name="Tang L."/>
            <person name="Weissenberger G."/>
            <person name="Zhu Y."/>
            <person name="Hemphill L."/>
            <person name="Shang Y."/>
            <person name="Youmans B."/>
            <person name="Ayvaz T."/>
            <person name="Ross M."/>
            <person name="Santibanez J."/>
            <person name="Aqrawi P."/>
            <person name="Gross S."/>
            <person name="Joshi V."/>
            <person name="Fowler G."/>
            <person name="Nazareth L."/>
            <person name="Reid J."/>
            <person name="Worley K."/>
            <person name="Petrosino J."/>
            <person name="Highlander S."/>
            <person name="Gibbs R."/>
            <person name="Gibbs R."/>
        </authorList>
    </citation>
    <scope>NUCLEOTIDE SEQUENCE [LARGE SCALE GENOMIC DNA]</scope>
    <source>
        <strain evidence="2 3">ATCC 51170</strain>
    </source>
</reference>
<protein>
    <submittedName>
        <fullName evidence="2">Uncharacterized protein</fullName>
    </submittedName>
</protein>
<evidence type="ECO:0000313" key="3">
    <source>
        <dbReference type="Proteomes" id="UP000003821"/>
    </source>
</evidence>
<gene>
    <name evidence="2" type="ORF">HMPREF0078_0908</name>
</gene>